<dbReference type="SUPFAM" id="SSF46626">
    <property type="entry name" value="Cytochrome c"/>
    <property type="match status" value="1"/>
</dbReference>
<protein>
    <submittedName>
        <fullName evidence="6">PQQ-dependent sugar dehydrogenase</fullName>
    </submittedName>
</protein>
<evidence type="ECO:0000259" key="5">
    <source>
        <dbReference type="PROSITE" id="PS51007"/>
    </source>
</evidence>
<dbReference type="Proteomes" id="UP001243717">
    <property type="component" value="Unassembled WGS sequence"/>
</dbReference>
<dbReference type="InterPro" id="IPR011042">
    <property type="entry name" value="6-blade_b-propeller_TolB-like"/>
</dbReference>
<dbReference type="RefSeq" id="WP_308985816.1">
    <property type="nucleotide sequence ID" value="NZ_JARXIC010000022.1"/>
</dbReference>
<dbReference type="InterPro" id="IPR011041">
    <property type="entry name" value="Quinoprot_gluc/sorb_DH_b-prop"/>
</dbReference>
<dbReference type="Gene3D" id="2.120.10.30">
    <property type="entry name" value="TolB, C-terminal domain"/>
    <property type="match status" value="1"/>
</dbReference>
<feature type="domain" description="Cytochrome c" evidence="5">
    <location>
        <begin position="16"/>
        <end position="100"/>
    </location>
</feature>
<dbReference type="Gene3D" id="1.10.760.10">
    <property type="entry name" value="Cytochrome c-like domain"/>
    <property type="match status" value="1"/>
</dbReference>
<evidence type="ECO:0000256" key="2">
    <source>
        <dbReference type="ARBA" id="ARBA00022723"/>
    </source>
</evidence>
<reference evidence="6 7" key="1">
    <citation type="submission" date="2023-04" db="EMBL/GenBank/DDBJ databases">
        <title>A novel bacteria isolated from coastal sediment.</title>
        <authorList>
            <person name="Liu X.-J."/>
            <person name="Du Z.-J."/>
        </authorList>
    </citation>
    <scope>NUCLEOTIDE SEQUENCE [LARGE SCALE GENOMIC DNA]</scope>
    <source>
        <strain evidence="6 7">SDUM461004</strain>
    </source>
</reference>
<keyword evidence="1 4" id="KW-0349">Heme</keyword>
<dbReference type="EMBL" id="JARXIC010000022">
    <property type="protein sequence ID" value="MDQ8195360.1"/>
    <property type="molecule type" value="Genomic_DNA"/>
</dbReference>
<organism evidence="6 7">
    <name type="scientific">Thalassobacterium sedimentorum</name>
    <dbReference type="NCBI Taxonomy" id="3041258"/>
    <lineage>
        <taxon>Bacteria</taxon>
        <taxon>Pseudomonadati</taxon>
        <taxon>Verrucomicrobiota</taxon>
        <taxon>Opitutia</taxon>
        <taxon>Puniceicoccales</taxon>
        <taxon>Coraliomargaritaceae</taxon>
        <taxon>Thalassobacterium</taxon>
    </lineage>
</organism>
<dbReference type="InterPro" id="IPR009056">
    <property type="entry name" value="Cyt_c-like_dom"/>
</dbReference>
<dbReference type="PROSITE" id="PS51007">
    <property type="entry name" value="CYTC"/>
    <property type="match status" value="1"/>
</dbReference>
<keyword evidence="2 4" id="KW-0479">Metal-binding</keyword>
<evidence type="ECO:0000256" key="4">
    <source>
        <dbReference type="PROSITE-ProRule" id="PRU00433"/>
    </source>
</evidence>
<dbReference type="Pfam" id="PF13442">
    <property type="entry name" value="Cytochrome_CBB3"/>
    <property type="match status" value="1"/>
</dbReference>
<name>A0ABU1AKM0_9BACT</name>
<dbReference type="PANTHER" id="PTHR19328:SF75">
    <property type="entry name" value="ALDOSE SUGAR DEHYDROGENASE YLII"/>
    <property type="match status" value="1"/>
</dbReference>
<dbReference type="SUPFAM" id="SSF50952">
    <property type="entry name" value="Soluble quinoprotein glucose dehydrogenase"/>
    <property type="match status" value="1"/>
</dbReference>
<dbReference type="Pfam" id="PF07995">
    <property type="entry name" value="GSDH"/>
    <property type="match status" value="1"/>
</dbReference>
<evidence type="ECO:0000313" key="7">
    <source>
        <dbReference type="Proteomes" id="UP001243717"/>
    </source>
</evidence>
<dbReference type="InterPro" id="IPR036909">
    <property type="entry name" value="Cyt_c-like_dom_sf"/>
</dbReference>
<proteinExistence type="predicted"/>
<dbReference type="InterPro" id="IPR012938">
    <property type="entry name" value="Glc/Sorbosone_DH"/>
</dbReference>
<evidence type="ECO:0000256" key="3">
    <source>
        <dbReference type="ARBA" id="ARBA00023004"/>
    </source>
</evidence>
<keyword evidence="3 4" id="KW-0408">Iron</keyword>
<dbReference type="PANTHER" id="PTHR19328">
    <property type="entry name" value="HEDGEHOG-INTERACTING PROTEIN"/>
    <property type="match status" value="1"/>
</dbReference>
<gene>
    <name evidence="6" type="ORF">QEH59_13060</name>
</gene>
<sequence length="470" mass="51882">MRLFILLLTFTSSLLGQNRIGTGAVQKLYQENCMSCHGEHLDGGLGHSLLDRSEWTVVGDELDFIQYVQAGDSNTGMPGFREALTVPEIRSLEIYIDEVGQQARDVAGETSVKRQGDVLTAGGYDFRLEPVIEGLQTPWSIYFLSTTEALITERSGQLRLWRAGQLSEPITATPKVITQGQGGLLEVAAHPDYLDNGWIYLGFSAAAADAEGTKYSMTKIVRGRIVDEQWVDEQVIFEVPAEFHRQAGVHFGTRFVFQDGYLYFGIGDRGAQNQAQDLSRPNGKIHRIHDDGRVPVDNPFVNQASAYPSIWTFGNRNPQGLDAHPITGAIFESEHGPRGGDEINLILAGRNYGWPVITYGMNYNGKPITGQTAAPGMEQPLHYWTPSIAVCGIDFYEGDQFPEWKYNLFAGGLASQELHRLVIEDGRVIHDEVILKNEGRVRDVASGPDGCLYVVLNDPDVVARLVPAAE</sequence>
<comment type="caution">
    <text evidence="6">The sequence shown here is derived from an EMBL/GenBank/DDBJ whole genome shotgun (WGS) entry which is preliminary data.</text>
</comment>
<evidence type="ECO:0000313" key="6">
    <source>
        <dbReference type="EMBL" id="MDQ8195360.1"/>
    </source>
</evidence>
<keyword evidence="7" id="KW-1185">Reference proteome</keyword>
<evidence type="ECO:0000256" key="1">
    <source>
        <dbReference type="ARBA" id="ARBA00022617"/>
    </source>
</evidence>
<accession>A0ABU1AKM0</accession>